<sequence>MSFKKMALVTILTLTTLSLYAHEGHDAGMAKSLHGGIVKKSKNVFVEVVQDEGIEIYITDHEYKNLVSPKFPVTAYADVKGKKIPLKLESHATNLTVTTDLKKEKHFKLNVVVKFNGKDEEVTFPLEN</sequence>
<feature type="chain" id="PRO_5047376980" evidence="1">
    <location>
        <begin position="22"/>
        <end position="128"/>
    </location>
</feature>
<dbReference type="Proteomes" id="UP001302274">
    <property type="component" value="Unassembled WGS sequence"/>
</dbReference>
<reference evidence="2 3" key="1">
    <citation type="submission" date="2023-11" db="EMBL/GenBank/DDBJ databases">
        <title>A Novel Polar Bacteriovorax (B. antarcticus) Isolated from the Biocrust in Antarctica.</title>
        <authorList>
            <person name="Mun W."/>
            <person name="Choi S.Y."/>
            <person name="Mitchell R.J."/>
        </authorList>
    </citation>
    <scope>NUCLEOTIDE SEQUENCE [LARGE SCALE GENOMIC DNA]</scope>
    <source>
        <strain evidence="2 3">PP10</strain>
    </source>
</reference>
<comment type="caution">
    <text evidence="2">The sequence shown here is derived from an EMBL/GenBank/DDBJ whole genome shotgun (WGS) entry which is preliminary data.</text>
</comment>
<evidence type="ECO:0000256" key="1">
    <source>
        <dbReference type="SAM" id="SignalP"/>
    </source>
</evidence>
<evidence type="ECO:0000313" key="2">
    <source>
        <dbReference type="EMBL" id="MEA9358473.1"/>
    </source>
</evidence>
<dbReference type="RefSeq" id="WP_323578888.1">
    <property type="nucleotide sequence ID" value="NZ_JAYGJQ010000003.1"/>
</dbReference>
<dbReference type="EMBL" id="JAYGJQ010000003">
    <property type="protein sequence ID" value="MEA9358473.1"/>
    <property type="molecule type" value="Genomic_DNA"/>
</dbReference>
<name>A0ABU5VZH2_9BACT</name>
<feature type="signal peptide" evidence="1">
    <location>
        <begin position="1"/>
        <end position="21"/>
    </location>
</feature>
<keyword evidence="3" id="KW-1185">Reference proteome</keyword>
<gene>
    <name evidence="2" type="ORF">SHI21_19710</name>
</gene>
<proteinExistence type="predicted"/>
<evidence type="ECO:0000313" key="3">
    <source>
        <dbReference type="Proteomes" id="UP001302274"/>
    </source>
</evidence>
<protein>
    <submittedName>
        <fullName evidence="2">Uncharacterized protein</fullName>
    </submittedName>
</protein>
<organism evidence="2 3">
    <name type="scientific">Bacteriovorax antarcticus</name>
    <dbReference type="NCBI Taxonomy" id="3088717"/>
    <lineage>
        <taxon>Bacteria</taxon>
        <taxon>Pseudomonadati</taxon>
        <taxon>Bdellovibrionota</taxon>
        <taxon>Bacteriovoracia</taxon>
        <taxon>Bacteriovoracales</taxon>
        <taxon>Bacteriovoracaceae</taxon>
        <taxon>Bacteriovorax</taxon>
    </lineage>
</organism>
<keyword evidence="1" id="KW-0732">Signal</keyword>
<accession>A0ABU5VZH2</accession>